<dbReference type="PANTHER" id="PTHR43861:SF6">
    <property type="entry name" value="METHYLTRANSFERASE TYPE 11"/>
    <property type="match status" value="1"/>
</dbReference>
<dbReference type="AlphaFoldDB" id="X1C1M8"/>
<dbReference type="InterPro" id="IPR013216">
    <property type="entry name" value="Methyltransf_11"/>
</dbReference>
<comment type="caution">
    <text evidence="2">The sequence shown here is derived from an EMBL/GenBank/DDBJ whole genome shotgun (WGS) entry which is preliminary data.</text>
</comment>
<proteinExistence type="predicted"/>
<gene>
    <name evidence="2" type="ORF">S01H4_31171</name>
</gene>
<dbReference type="InterPro" id="IPR029063">
    <property type="entry name" value="SAM-dependent_MTases_sf"/>
</dbReference>
<dbReference type="Gene3D" id="3.40.50.150">
    <property type="entry name" value="Vaccinia Virus protein VP39"/>
    <property type="match status" value="1"/>
</dbReference>
<feature type="domain" description="Methyltransferase type 11" evidence="1">
    <location>
        <begin position="22"/>
        <end position="113"/>
    </location>
</feature>
<accession>X1C1M8</accession>
<sequence>YFNTVRTDIALLLPDKIDKTIEIGCGSGNTLQWLKREKGCRWVCGVELSQDAANKAKDKLDLLIEGDIEHIELPFEKESFDLLLCLDVLEHLINPWSVLKKLAAYIKRNGVLIASIPNVRNIDILARLII</sequence>
<evidence type="ECO:0000313" key="2">
    <source>
        <dbReference type="EMBL" id="GAG78286.1"/>
    </source>
</evidence>
<name>X1C1M8_9ZZZZ</name>
<dbReference type="SUPFAM" id="SSF53335">
    <property type="entry name" value="S-adenosyl-L-methionine-dependent methyltransferases"/>
    <property type="match status" value="1"/>
</dbReference>
<dbReference type="CDD" id="cd02440">
    <property type="entry name" value="AdoMet_MTases"/>
    <property type="match status" value="1"/>
</dbReference>
<dbReference type="GO" id="GO:0008757">
    <property type="term" value="F:S-adenosylmethionine-dependent methyltransferase activity"/>
    <property type="evidence" value="ECO:0007669"/>
    <property type="project" value="InterPro"/>
</dbReference>
<feature type="non-terminal residue" evidence="2">
    <location>
        <position position="1"/>
    </location>
</feature>
<dbReference type="EMBL" id="BART01016163">
    <property type="protein sequence ID" value="GAG78286.1"/>
    <property type="molecule type" value="Genomic_DNA"/>
</dbReference>
<evidence type="ECO:0000259" key="1">
    <source>
        <dbReference type="Pfam" id="PF08241"/>
    </source>
</evidence>
<dbReference type="PANTHER" id="PTHR43861">
    <property type="entry name" value="TRANS-ACONITATE 2-METHYLTRANSFERASE-RELATED"/>
    <property type="match status" value="1"/>
</dbReference>
<protein>
    <recommendedName>
        <fullName evidence="1">Methyltransferase type 11 domain-containing protein</fullName>
    </recommendedName>
</protein>
<organism evidence="2">
    <name type="scientific">marine sediment metagenome</name>
    <dbReference type="NCBI Taxonomy" id="412755"/>
    <lineage>
        <taxon>unclassified sequences</taxon>
        <taxon>metagenomes</taxon>
        <taxon>ecological metagenomes</taxon>
    </lineage>
</organism>
<reference evidence="2" key="1">
    <citation type="journal article" date="2014" name="Front. Microbiol.">
        <title>High frequency of phylogenetically diverse reductive dehalogenase-homologous genes in deep subseafloor sedimentary metagenomes.</title>
        <authorList>
            <person name="Kawai M."/>
            <person name="Futagami T."/>
            <person name="Toyoda A."/>
            <person name="Takaki Y."/>
            <person name="Nishi S."/>
            <person name="Hori S."/>
            <person name="Arai W."/>
            <person name="Tsubouchi T."/>
            <person name="Morono Y."/>
            <person name="Uchiyama I."/>
            <person name="Ito T."/>
            <person name="Fujiyama A."/>
            <person name="Inagaki F."/>
            <person name="Takami H."/>
        </authorList>
    </citation>
    <scope>NUCLEOTIDE SEQUENCE</scope>
    <source>
        <strain evidence="2">Expedition CK06-06</strain>
    </source>
</reference>
<dbReference type="Pfam" id="PF08241">
    <property type="entry name" value="Methyltransf_11"/>
    <property type="match status" value="1"/>
</dbReference>